<dbReference type="Pfam" id="PF08492">
    <property type="entry name" value="SRP72"/>
    <property type="match status" value="1"/>
</dbReference>
<keyword evidence="10" id="KW-0175">Coiled coil</keyword>
<evidence type="ECO:0000256" key="10">
    <source>
        <dbReference type="SAM" id="Coils"/>
    </source>
</evidence>
<dbReference type="GO" id="GO:0005786">
    <property type="term" value="C:signal recognition particle, endoplasmic reticulum targeting"/>
    <property type="evidence" value="ECO:0007669"/>
    <property type="project" value="UniProtKB-UniRule"/>
</dbReference>
<reference evidence="13 14" key="1">
    <citation type="journal article" date="2018" name="BMC Genomics">
        <title>Genomic evidence for intraspecific hybridization in a clonal and extremely halotolerant yeast.</title>
        <authorList>
            <person name="Gostincar C."/>
            <person name="Stajich J.E."/>
            <person name="Zupancic J."/>
            <person name="Zalar P."/>
            <person name="Gunde-Cimerman N."/>
        </authorList>
    </citation>
    <scope>NUCLEOTIDE SEQUENCE [LARGE SCALE GENOMIC DNA]</scope>
    <source>
        <strain evidence="13 14">EXF-2682</strain>
    </source>
</reference>
<dbReference type="PIRSF" id="PIRSF038922">
    <property type="entry name" value="SRP72"/>
    <property type="match status" value="1"/>
</dbReference>
<feature type="compositionally biased region" description="Basic residues" evidence="11">
    <location>
        <begin position="565"/>
        <end position="575"/>
    </location>
</feature>
<evidence type="ECO:0000259" key="12">
    <source>
        <dbReference type="Pfam" id="PF08492"/>
    </source>
</evidence>
<keyword evidence="7 9" id="KW-0733">Signal recognition particle</keyword>
<dbReference type="AlphaFoldDB" id="A0A3M7EQ82"/>
<accession>A0A3M7EQ82</accession>
<sequence length="658" mass="71083">MTPPPSHRARTMSVPDLASLLKQADIEDHDEVLKAAQSKLKQSKTDAGAQHAKVVALLKLDRFEDAIDALESGGDRLKEQAGLEYAYALYKTGKPSQAAEVARKGAARGHRHVEAQASYRTEDFKRAAELYQQLAARLEDDAEADLRINSSAVDAQLEWAGYGDLAQKKKPGREDLEAFETAYNAACGSIARGELGQAEVLLKRTKDICNALEDMTEEEKQAELVPITVQQIYVLARQGRTAEAEELSKSIDAKSIPDASTRHIAEVNSIAASASPANPFIAQRLISRDLDSLKPDLPFEFQSAIFTQNQSAVDLQSMKFVGTADATAEAISKQQGPSLDGHINSLSVVNAAAHAKNQTGKEGLKYLLPLLERRPNDVGLVLTIVQLYVVSGNAASAVTLLESFLTRLEESNTSSDVRFAPAMVGIAVSLYYSLGRKGHAQGELAKSARHWLAKPKERSAGVVRLLKGAGSALLESEDTQHERMASEIFSELHKLDNSDRYAAAGLLAASPEKASPAQTQSLQPVDRLIAGVDVDVLENAGIAQPPSSQHAAANVRKRPAEDLKPKKRKKLPKSRIPKDFDPDKKLDPERWLPLRDRSTYRPKGKKGKAKQNLYSQGAAPAVESESSRPGTPAAEVVKGKQQGGGGGGKKKKGKGGKW</sequence>
<dbReference type="Gene3D" id="1.25.40.10">
    <property type="entry name" value="Tetratricopeptide repeat domain"/>
    <property type="match status" value="1"/>
</dbReference>
<gene>
    <name evidence="13" type="ORF">D0863_00541</name>
</gene>
<evidence type="ECO:0000256" key="7">
    <source>
        <dbReference type="ARBA" id="ARBA00023135"/>
    </source>
</evidence>
<dbReference type="FunFam" id="1.25.40.10:FF:000512">
    <property type="entry name" value="Signal recognition particle subunit SRP72"/>
    <property type="match status" value="1"/>
</dbReference>
<proteinExistence type="inferred from homology"/>
<dbReference type="InterPro" id="IPR013699">
    <property type="entry name" value="Signal_recog_part_SRP72_RNA-bd"/>
</dbReference>
<protein>
    <recommendedName>
        <fullName evidence="4 9">Signal recognition particle subunit SRP72</fullName>
    </recommendedName>
</protein>
<dbReference type="OrthoDB" id="5421607at2759"/>
<evidence type="ECO:0000256" key="2">
    <source>
        <dbReference type="ARBA" id="ARBA00004496"/>
    </source>
</evidence>
<evidence type="ECO:0000256" key="5">
    <source>
        <dbReference type="ARBA" id="ARBA00022490"/>
    </source>
</evidence>
<keyword evidence="6" id="KW-0256">Endoplasmic reticulum</keyword>
<dbReference type="GO" id="GO:0005783">
    <property type="term" value="C:endoplasmic reticulum"/>
    <property type="evidence" value="ECO:0007669"/>
    <property type="project" value="UniProtKB-SubCell"/>
</dbReference>
<feature type="domain" description="Signal recognition particle SRP72 subunit RNA-binding" evidence="12">
    <location>
        <begin position="551"/>
        <end position="602"/>
    </location>
</feature>
<name>A0A3M7EQ82_HORWE</name>
<evidence type="ECO:0000256" key="8">
    <source>
        <dbReference type="ARBA" id="ARBA00023274"/>
    </source>
</evidence>
<evidence type="ECO:0000256" key="4">
    <source>
        <dbReference type="ARBA" id="ARBA00018350"/>
    </source>
</evidence>
<dbReference type="VEuPathDB" id="FungiDB:BTJ68_00482"/>
<comment type="similarity">
    <text evidence="3 9">Belongs to the SRP72 family.</text>
</comment>
<organism evidence="13 14">
    <name type="scientific">Hortaea werneckii</name>
    <name type="common">Black yeast</name>
    <name type="synonym">Cladosporium werneckii</name>
    <dbReference type="NCBI Taxonomy" id="91943"/>
    <lineage>
        <taxon>Eukaryota</taxon>
        <taxon>Fungi</taxon>
        <taxon>Dikarya</taxon>
        <taxon>Ascomycota</taxon>
        <taxon>Pezizomycotina</taxon>
        <taxon>Dothideomycetes</taxon>
        <taxon>Dothideomycetidae</taxon>
        <taxon>Mycosphaerellales</taxon>
        <taxon>Teratosphaeriaceae</taxon>
        <taxon>Hortaea</taxon>
    </lineage>
</organism>
<evidence type="ECO:0000313" key="14">
    <source>
        <dbReference type="Proteomes" id="UP000269276"/>
    </source>
</evidence>
<feature type="compositionally biased region" description="Basic and acidic residues" evidence="11">
    <location>
        <begin position="576"/>
        <end position="599"/>
    </location>
</feature>
<comment type="function">
    <text evidence="9">Component of the signal recognition particle (SRP) complex, a ribonucleoprotein complex that mediates the cotranslational targeting of secretory and membrane proteins to the endoplasmic reticulum (ER).</text>
</comment>
<keyword evidence="5 9" id="KW-0963">Cytoplasm</keyword>
<evidence type="ECO:0000256" key="6">
    <source>
        <dbReference type="ARBA" id="ARBA00022824"/>
    </source>
</evidence>
<dbReference type="GO" id="GO:0008312">
    <property type="term" value="F:7S RNA binding"/>
    <property type="evidence" value="ECO:0007669"/>
    <property type="project" value="InterPro"/>
</dbReference>
<dbReference type="InterPro" id="IPR031545">
    <property type="entry name" value="SRP72_TPR-like"/>
</dbReference>
<evidence type="ECO:0000256" key="1">
    <source>
        <dbReference type="ARBA" id="ARBA00004240"/>
    </source>
</evidence>
<dbReference type="PANTHER" id="PTHR14094">
    <property type="entry name" value="SIGNAL RECOGNITION PARTICLE 72"/>
    <property type="match status" value="1"/>
</dbReference>
<feature type="region of interest" description="Disordered" evidence="11">
    <location>
        <begin position="541"/>
        <end position="658"/>
    </location>
</feature>
<dbReference type="SUPFAM" id="SSF48452">
    <property type="entry name" value="TPR-like"/>
    <property type="match status" value="1"/>
</dbReference>
<dbReference type="EMBL" id="QWIP01000009">
    <property type="protein sequence ID" value="RMY78652.1"/>
    <property type="molecule type" value="Genomic_DNA"/>
</dbReference>
<dbReference type="GO" id="GO:0043022">
    <property type="term" value="F:ribosome binding"/>
    <property type="evidence" value="ECO:0007669"/>
    <property type="project" value="TreeGrafter"/>
</dbReference>
<evidence type="ECO:0000256" key="3">
    <source>
        <dbReference type="ARBA" id="ARBA00007676"/>
    </source>
</evidence>
<evidence type="ECO:0000256" key="9">
    <source>
        <dbReference type="PIRNR" id="PIRNR038922"/>
    </source>
</evidence>
<comment type="subcellular location">
    <subcellularLocation>
        <location evidence="2 9">Cytoplasm</location>
    </subcellularLocation>
    <subcellularLocation>
        <location evidence="1">Endoplasmic reticulum</location>
    </subcellularLocation>
</comment>
<feature type="compositionally biased region" description="Basic residues" evidence="11">
    <location>
        <begin position="648"/>
        <end position="658"/>
    </location>
</feature>
<evidence type="ECO:0000256" key="11">
    <source>
        <dbReference type="SAM" id="MobiDB-lite"/>
    </source>
</evidence>
<dbReference type="GO" id="GO:0006614">
    <property type="term" value="P:SRP-dependent cotranslational protein targeting to membrane"/>
    <property type="evidence" value="ECO:0007669"/>
    <property type="project" value="UniProtKB-UniRule"/>
</dbReference>
<dbReference type="Proteomes" id="UP000269276">
    <property type="component" value="Unassembled WGS sequence"/>
</dbReference>
<keyword evidence="8 9" id="KW-0687">Ribonucleoprotein</keyword>
<dbReference type="PANTHER" id="PTHR14094:SF9">
    <property type="entry name" value="SIGNAL RECOGNITION PARTICLE SUBUNIT SRP72"/>
    <property type="match status" value="1"/>
</dbReference>
<dbReference type="InterPro" id="IPR011990">
    <property type="entry name" value="TPR-like_helical_dom_sf"/>
</dbReference>
<dbReference type="Pfam" id="PF17004">
    <property type="entry name" value="SRP_TPR_like"/>
    <property type="match status" value="1"/>
</dbReference>
<feature type="coiled-coil region" evidence="10">
    <location>
        <begin position="26"/>
        <end position="80"/>
    </location>
</feature>
<feature type="compositionally biased region" description="Basic residues" evidence="11">
    <location>
        <begin position="600"/>
        <end position="609"/>
    </location>
</feature>
<evidence type="ECO:0000313" key="13">
    <source>
        <dbReference type="EMBL" id="RMY78652.1"/>
    </source>
</evidence>
<dbReference type="InterPro" id="IPR026270">
    <property type="entry name" value="SRP72"/>
</dbReference>
<comment type="caution">
    <text evidence="13">The sequence shown here is derived from an EMBL/GenBank/DDBJ whole genome shotgun (WGS) entry which is preliminary data.</text>
</comment>